<keyword evidence="5" id="KW-0449">Lipoprotein</keyword>
<evidence type="ECO:0000256" key="5">
    <source>
        <dbReference type="ARBA" id="ARBA00023288"/>
    </source>
</evidence>
<dbReference type="InterPro" id="IPR006059">
    <property type="entry name" value="SBP"/>
</dbReference>
<keyword evidence="9" id="KW-1185">Reference proteome</keyword>
<dbReference type="AlphaFoldDB" id="A0A1M6B3D6"/>
<evidence type="ECO:0000313" key="8">
    <source>
        <dbReference type="EMBL" id="SHI43259.1"/>
    </source>
</evidence>
<evidence type="ECO:0000256" key="1">
    <source>
        <dbReference type="ARBA" id="ARBA00022475"/>
    </source>
</evidence>
<feature type="signal peptide" evidence="7">
    <location>
        <begin position="1"/>
        <end position="25"/>
    </location>
</feature>
<evidence type="ECO:0000256" key="4">
    <source>
        <dbReference type="ARBA" id="ARBA00023139"/>
    </source>
</evidence>
<evidence type="ECO:0000256" key="2">
    <source>
        <dbReference type="ARBA" id="ARBA00022729"/>
    </source>
</evidence>
<evidence type="ECO:0000256" key="3">
    <source>
        <dbReference type="ARBA" id="ARBA00023136"/>
    </source>
</evidence>
<reference evidence="8 9" key="1">
    <citation type="submission" date="2016-11" db="EMBL/GenBank/DDBJ databases">
        <authorList>
            <person name="Varghese N."/>
            <person name="Submissions S."/>
        </authorList>
    </citation>
    <scope>NUCLEOTIDE SEQUENCE [LARGE SCALE GENOMIC DNA]</scope>
    <source>
        <strain evidence="8 9">DSM 19027</strain>
    </source>
</reference>
<dbReference type="Proteomes" id="UP000324781">
    <property type="component" value="Unassembled WGS sequence"/>
</dbReference>
<dbReference type="Pfam" id="PF13416">
    <property type="entry name" value="SBP_bac_8"/>
    <property type="match status" value="1"/>
</dbReference>
<dbReference type="Gene3D" id="3.40.190.10">
    <property type="entry name" value="Periplasmic binding protein-like II"/>
    <property type="match status" value="1"/>
</dbReference>
<organism evidence="8 9">
    <name type="scientific">Thermoclostridium caenicola</name>
    <dbReference type="NCBI Taxonomy" id="659425"/>
    <lineage>
        <taxon>Bacteria</taxon>
        <taxon>Bacillati</taxon>
        <taxon>Bacillota</taxon>
        <taxon>Clostridia</taxon>
        <taxon>Eubacteriales</taxon>
        <taxon>Oscillospiraceae</taxon>
        <taxon>Thermoclostridium</taxon>
    </lineage>
</organism>
<accession>A0A1M6B3D6</accession>
<name>A0A1M6B3D6_9FIRM</name>
<dbReference type="InterPro" id="IPR050490">
    <property type="entry name" value="Bact_solute-bd_prot1"/>
</dbReference>
<keyword evidence="2 7" id="KW-0732">Signal</keyword>
<feature type="region of interest" description="Disordered" evidence="6">
    <location>
        <begin position="56"/>
        <end position="87"/>
    </location>
</feature>
<dbReference type="EMBL" id="FQZP01000002">
    <property type="protein sequence ID" value="SHI43259.1"/>
    <property type="molecule type" value="Genomic_DNA"/>
</dbReference>
<dbReference type="PANTHER" id="PTHR43649:SF33">
    <property type="entry name" value="POLYGALACTURONAN_RHAMNOGALACTURONAN-BINDING PROTEIN YTCQ"/>
    <property type="match status" value="1"/>
</dbReference>
<gene>
    <name evidence="8" type="ORF">SAMN05444373_100255</name>
</gene>
<protein>
    <submittedName>
        <fullName evidence="8">ABC-type glycerol-3-phosphate transport system, substrate-binding protein</fullName>
    </submittedName>
</protein>
<keyword evidence="3" id="KW-0472">Membrane</keyword>
<proteinExistence type="predicted"/>
<evidence type="ECO:0000256" key="6">
    <source>
        <dbReference type="SAM" id="MobiDB-lite"/>
    </source>
</evidence>
<dbReference type="PROSITE" id="PS51257">
    <property type="entry name" value="PROKAR_LIPOPROTEIN"/>
    <property type="match status" value="1"/>
</dbReference>
<dbReference type="PANTHER" id="PTHR43649">
    <property type="entry name" value="ARABINOSE-BINDING PROTEIN-RELATED"/>
    <property type="match status" value="1"/>
</dbReference>
<dbReference type="SUPFAM" id="SSF53850">
    <property type="entry name" value="Periplasmic binding protein-like II"/>
    <property type="match status" value="1"/>
</dbReference>
<sequence>MKRFAAVLLGFMIMISLSGCGRMNAGPEDPDIPVASEDFVPAELLDDPIKHTAENTVIDPGIINDNANDSNDAADDPHEDSETAPHSPGRNFINVYWATEELYQIVMRYKELHPDFPYEIRAKELSVLPDEYYPALDKLLEADNDDMPDIYCIESSYVKAYTQGDKSRYAATYKELGLDVDNLLKKADIPQYVIDMGTNADGEVVALGYLGTGGAFIYRRSIAKDVWGTDNPEIIKSKIGPGWDRFFKAAAELKNKGYAIVSGYNDVWYCVEGSAEKPWVIDGKLYIDPAREAFLDIAKRLYDNEYINHTIPWRDDWFADMMDTGPKKVFGYFGPAWLINYVIKNSCGGEKPGEGTYGDWAVCEPPAGFFWGGNWIFVNKHSPFKEDLARLVEWITLDCSENGFQYAWASGTFPGNYGYLEAVPSGTVMRNVSGVMDFLGNQDMFDMLDKCARLANGRNKSPYDETINYHWLTAVRTYVEGWKTRERAIADFKRAVENELGIKAE</sequence>
<evidence type="ECO:0000256" key="7">
    <source>
        <dbReference type="SAM" id="SignalP"/>
    </source>
</evidence>
<keyword evidence="4" id="KW-0564">Palmitate</keyword>
<evidence type="ECO:0000313" key="9">
    <source>
        <dbReference type="Proteomes" id="UP000324781"/>
    </source>
</evidence>
<dbReference type="RefSeq" id="WP_188118298.1">
    <property type="nucleotide sequence ID" value="NZ_FQZP01000002.1"/>
</dbReference>
<feature type="chain" id="PRO_5013155543" evidence="7">
    <location>
        <begin position="26"/>
        <end position="505"/>
    </location>
</feature>
<keyword evidence="1" id="KW-1003">Cell membrane</keyword>